<name>A0ACA9QG70_9GLOM</name>
<protein>
    <submittedName>
        <fullName evidence="1">10569_t:CDS:1</fullName>
    </submittedName>
</protein>
<evidence type="ECO:0000313" key="2">
    <source>
        <dbReference type="Proteomes" id="UP000789920"/>
    </source>
</evidence>
<sequence>MIEWNRKPPEEAQKAGAVNIIEEKTRLQQKRFVSHLYSPDDWKSPSHPSIKFHNRIINEARQEIIRQELSREFGIDPGTEKKLDKGRNKCFWLVTTSICE</sequence>
<feature type="non-terminal residue" evidence="1">
    <location>
        <position position="100"/>
    </location>
</feature>
<dbReference type="EMBL" id="CAJVQC010031962">
    <property type="protein sequence ID" value="CAG8749886.1"/>
    <property type="molecule type" value="Genomic_DNA"/>
</dbReference>
<accession>A0ACA9QG70</accession>
<dbReference type="Proteomes" id="UP000789920">
    <property type="component" value="Unassembled WGS sequence"/>
</dbReference>
<reference evidence="1" key="1">
    <citation type="submission" date="2021-06" db="EMBL/GenBank/DDBJ databases">
        <authorList>
            <person name="Kallberg Y."/>
            <person name="Tangrot J."/>
            <person name="Rosling A."/>
        </authorList>
    </citation>
    <scope>NUCLEOTIDE SEQUENCE</scope>
    <source>
        <strain evidence="1">MA461A</strain>
    </source>
</reference>
<organism evidence="1 2">
    <name type="scientific">Racocetra persica</name>
    <dbReference type="NCBI Taxonomy" id="160502"/>
    <lineage>
        <taxon>Eukaryota</taxon>
        <taxon>Fungi</taxon>
        <taxon>Fungi incertae sedis</taxon>
        <taxon>Mucoromycota</taxon>
        <taxon>Glomeromycotina</taxon>
        <taxon>Glomeromycetes</taxon>
        <taxon>Diversisporales</taxon>
        <taxon>Gigasporaceae</taxon>
        <taxon>Racocetra</taxon>
    </lineage>
</organism>
<comment type="caution">
    <text evidence="1">The sequence shown here is derived from an EMBL/GenBank/DDBJ whole genome shotgun (WGS) entry which is preliminary data.</text>
</comment>
<evidence type="ECO:0000313" key="1">
    <source>
        <dbReference type="EMBL" id="CAG8749886.1"/>
    </source>
</evidence>
<gene>
    <name evidence="1" type="ORF">RPERSI_LOCUS14069</name>
</gene>
<proteinExistence type="predicted"/>
<keyword evidence="2" id="KW-1185">Reference proteome</keyword>